<evidence type="ECO:0000313" key="1">
    <source>
        <dbReference type="EMBL" id="CAD7440032.1"/>
    </source>
</evidence>
<organism evidence="1">
    <name type="scientific">Timema bartmani</name>
    <dbReference type="NCBI Taxonomy" id="61472"/>
    <lineage>
        <taxon>Eukaryota</taxon>
        <taxon>Metazoa</taxon>
        <taxon>Ecdysozoa</taxon>
        <taxon>Arthropoda</taxon>
        <taxon>Hexapoda</taxon>
        <taxon>Insecta</taxon>
        <taxon>Pterygota</taxon>
        <taxon>Neoptera</taxon>
        <taxon>Polyneoptera</taxon>
        <taxon>Phasmatodea</taxon>
        <taxon>Timematodea</taxon>
        <taxon>Timematoidea</taxon>
        <taxon>Timematidae</taxon>
        <taxon>Timema</taxon>
    </lineage>
</organism>
<name>A0A7R9ERG8_9NEOP</name>
<protein>
    <submittedName>
        <fullName evidence="1">Uncharacterized protein</fullName>
    </submittedName>
</protein>
<sequence>MVTPRHQRRRAVALRVRSRPRYPAREIGTKVFEKRLNLNNKYNICNGEEERESREPMGVIRCIINQSARTLAAKSRPEKYVTNQA</sequence>
<dbReference type="AlphaFoldDB" id="A0A7R9ERG8"/>
<accession>A0A7R9ERG8</accession>
<dbReference type="EMBL" id="OD564857">
    <property type="protein sequence ID" value="CAD7440032.1"/>
    <property type="molecule type" value="Genomic_DNA"/>
</dbReference>
<gene>
    <name evidence="1" type="ORF">TBIB3V08_LOCUS2562</name>
</gene>
<proteinExistence type="predicted"/>
<reference evidence="1" key="1">
    <citation type="submission" date="2020-11" db="EMBL/GenBank/DDBJ databases">
        <authorList>
            <person name="Tran Van P."/>
        </authorList>
    </citation>
    <scope>NUCLEOTIDE SEQUENCE</scope>
</reference>